<evidence type="ECO:0000256" key="3">
    <source>
        <dbReference type="ARBA" id="ARBA00007275"/>
    </source>
</evidence>
<dbReference type="Proteomes" id="UP000502260">
    <property type="component" value="Chromosome"/>
</dbReference>
<dbReference type="Pfam" id="PF00293">
    <property type="entry name" value="NUDIX"/>
    <property type="match status" value="1"/>
</dbReference>
<dbReference type="GO" id="GO:0016787">
    <property type="term" value="F:hydrolase activity"/>
    <property type="evidence" value="ECO:0007669"/>
    <property type="project" value="UniProtKB-KW"/>
</dbReference>
<protein>
    <recommendedName>
        <fullName evidence="4">GDP-mannose pyrophosphatase</fullName>
    </recommendedName>
    <alternativeName>
        <fullName evidence="6">GDP-mannose hydrolase</fullName>
    </alternativeName>
    <alternativeName>
        <fullName evidence="7">GDPMK</fullName>
    </alternativeName>
</protein>
<organism evidence="9 10">
    <name type="scientific">Sulfurimicrobium lacus</name>
    <dbReference type="NCBI Taxonomy" id="2715678"/>
    <lineage>
        <taxon>Bacteria</taxon>
        <taxon>Pseudomonadati</taxon>
        <taxon>Pseudomonadota</taxon>
        <taxon>Betaproteobacteria</taxon>
        <taxon>Nitrosomonadales</taxon>
        <taxon>Sulfuricellaceae</taxon>
        <taxon>Sulfurimicrobium</taxon>
    </lineage>
</organism>
<dbReference type="InterPro" id="IPR000086">
    <property type="entry name" value="NUDIX_hydrolase_dom"/>
</dbReference>
<dbReference type="Gene3D" id="3.90.79.10">
    <property type="entry name" value="Nucleoside Triphosphate Pyrophosphohydrolase"/>
    <property type="match status" value="1"/>
</dbReference>
<dbReference type="SUPFAM" id="SSF55811">
    <property type="entry name" value="Nudix"/>
    <property type="match status" value="1"/>
</dbReference>
<evidence type="ECO:0000256" key="5">
    <source>
        <dbReference type="ARBA" id="ARBA00022801"/>
    </source>
</evidence>
<name>A0A6F8V9X0_9PROT</name>
<evidence type="ECO:0000256" key="1">
    <source>
        <dbReference type="ARBA" id="ARBA00000847"/>
    </source>
</evidence>
<dbReference type="KEGG" id="slac:SKTS_06820"/>
<dbReference type="PANTHER" id="PTHR11839">
    <property type="entry name" value="UDP/ADP-SUGAR PYROPHOSPHATASE"/>
    <property type="match status" value="1"/>
</dbReference>
<accession>A0A6F8V9X0</accession>
<gene>
    <name evidence="9" type="ORF">SKTS_06820</name>
</gene>
<evidence type="ECO:0000313" key="9">
    <source>
        <dbReference type="EMBL" id="BCB25796.1"/>
    </source>
</evidence>
<dbReference type="PANTHER" id="PTHR11839:SF18">
    <property type="entry name" value="NUDIX HYDROLASE DOMAIN-CONTAINING PROTEIN"/>
    <property type="match status" value="1"/>
</dbReference>
<reference evidence="10" key="1">
    <citation type="submission" date="2020-03" db="EMBL/GenBank/DDBJ databases">
        <title>Complete genome sequence of sulfur-oxidizing bacterium skT11.</title>
        <authorList>
            <person name="Kanda M."/>
            <person name="Kojima H."/>
            <person name="Fukui M."/>
        </authorList>
    </citation>
    <scope>NUCLEOTIDE SEQUENCE [LARGE SCALE GENOMIC DNA]</scope>
    <source>
        <strain evidence="10">skT11</strain>
    </source>
</reference>
<dbReference type="GO" id="GO:0005829">
    <property type="term" value="C:cytosol"/>
    <property type="evidence" value="ECO:0007669"/>
    <property type="project" value="TreeGrafter"/>
</dbReference>
<evidence type="ECO:0000256" key="6">
    <source>
        <dbReference type="ARBA" id="ARBA00032162"/>
    </source>
</evidence>
<dbReference type="AlphaFoldDB" id="A0A6F8V9X0"/>
<proteinExistence type="inferred from homology"/>
<evidence type="ECO:0000259" key="8">
    <source>
        <dbReference type="PROSITE" id="PS51462"/>
    </source>
</evidence>
<keyword evidence="10" id="KW-1185">Reference proteome</keyword>
<dbReference type="InterPro" id="IPR015797">
    <property type="entry name" value="NUDIX_hydrolase-like_dom_sf"/>
</dbReference>
<evidence type="ECO:0000256" key="4">
    <source>
        <dbReference type="ARBA" id="ARBA00016377"/>
    </source>
</evidence>
<comment type="similarity">
    <text evidence="3">Belongs to the Nudix hydrolase family. NudK subfamily.</text>
</comment>
<comment type="cofactor">
    <cofactor evidence="2">
        <name>Mg(2+)</name>
        <dbReference type="ChEBI" id="CHEBI:18420"/>
    </cofactor>
</comment>
<feature type="domain" description="Nudix hydrolase" evidence="8">
    <location>
        <begin position="44"/>
        <end position="171"/>
    </location>
</feature>
<evidence type="ECO:0000256" key="2">
    <source>
        <dbReference type="ARBA" id="ARBA00001946"/>
    </source>
</evidence>
<evidence type="ECO:0000256" key="7">
    <source>
        <dbReference type="ARBA" id="ARBA00032272"/>
    </source>
</evidence>
<dbReference type="RefSeq" id="WP_173060398.1">
    <property type="nucleotide sequence ID" value="NZ_AP022853.1"/>
</dbReference>
<dbReference type="PROSITE" id="PS51462">
    <property type="entry name" value="NUDIX"/>
    <property type="match status" value="1"/>
</dbReference>
<evidence type="ECO:0000313" key="10">
    <source>
        <dbReference type="Proteomes" id="UP000502260"/>
    </source>
</evidence>
<keyword evidence="5" id="KW-0378">Hydrolase</keyword>
<dbReference type="EMBL" id="AP022853">
    <property type="protein sequence ID" value="BCB25796.1"/>
    <property type="molecule type" value="Genomic_DNA"/>
</dbReference>
<sequence length="190" mass="21300">MAADDLTETPLSSRSVYRGGLLHVMEDRVELPNGRQATREYILHPGAVVVIPLLASGEVVLERQFRYPLRRDMVELPAGKIDPGEPPLVCGQRELLEETGYVAQKWRFVATIHPCIGYSDETMSLYLAEELTPGAHNRDGDEFLEIFTLPLAEALEWVRDGRITDVKTVIGLFWAEKISQGWQPPECASP</sequence>
<dbReference type="GO" id="GO:0019693">
    <property type="term" value="P:ribose phosphate metabolic process"/>
    <property type="evidence" value="ECO:0007669"/>
    <property type="project" value="TreeGrafter"/>
</dbReference>
<comment type="catalytic activity">
    <reaction evidence="1">
        <text>GDP-alpha-D-mannose + H2O = alpha-D-mannose 1-phosphate + GMP + 2 H(+)</text>
        <dbReference type="Rhea" id="RHEA:27978"/>
        <dbReference type="ChEBI" id="CHEBI:15377"/>
        <dbReference type="ChEBI" id="CHEBI:15378"/>
        <dbReference type="ChEBI" id="CHEBI:57527"/>
        <dbReference type="ChEBI" id="CHEBI:58115"/>
        <dbReference type="ChEBI" id="CHEBI:58409"/>
    </reaction>
</comment>
<dbReference type="GO" id="GO:0006753">
    <property type="term" value="P:nucleoside phosphate metabolic process"/>
    <property type="evidence" value="ECO:0007669"/>
    <property type="project" value="TreeGrafter"/>
</dbReference>